<dbReference type="PhylomeDB" id="Q1AV17"/>
<dbReference type="PROSITE" id="PS01047">
    <property type="entry name" value="HMA_1"/>
    <property type="match status" value="1"/>
</dbReference>
<dbReference type="AlphaFoldDB" id="Q1AV17"/>
<evidence type="ECO:0000256" key="1">
    <source>
        <dbReference type="ARBA" id="ARBA00022723"/>
    </source>
</evidence>
<dbReference type="RefSeq" id="WP_011564777.1">
    <property type="nucleotide sequence ID" value="NC_008148.1"/>
</dbReference>
<dbReference type="InterPro" id="IPR006121">
    <property type="entry name" value="HMA_dom"/>
</dbReference>
<proteinExistence type="predicted"/>
<dbReference type="eggNOG" id="COG2608">
    <property type="taxonomic scope" value="Bacteria"/>
</dbReference>
<organism evidence="3 4">
    <name type="scientific">Rubrobacter xylanophilus (strain DSM 9941 / JCM 11954 / NBRC 16129 / PRD-1)</name>
    <dbReference type="NCBI Taxonomy" id="266117"/>
    <lineage>
        <taxon>Bacteria</taxon>
        <taxon>Bacillati</taxon>
        <taxon>Actinomycetota</taxon>
        <taxon>Rubrobacteria</taxon>
        <taxon>Rubrobacterales</taxon>
        <taxon>Rubrobacteraceae</taxon>
        <taxon>Rubrobacter</taxon>
    </lineage>
</organism>
<dbReference type="HOGENOM" id="CLU_134973_10_0_11"/>
<feature type="domain" description="HMA" evidence="2">
    <location>
        <begin position="1"/>
        <end position="67"/>
    </location>
</feature>
<keyword evidence="1" id="KW-0479">Metal-binding</keyword>
<dbReference type="CDD" id="cd00371">
    <property type="entry name" value="HMA"/>
    <property type="match status" value="1"/>
</dbReference>
<dbReference type="Pfam" id="PF00403">
    <property type="entry name" value="HMA"/>
    <property type="match status" value="1"/>
</dbReference>
<sequence>MKTLLRSNELSCPSCIKKIERSLKALDGVSEATVHFTTGRIEVEHDPERVGPEALVEAVRSAGYNSRVAPF</sequence>
<name>Q1AV17_RUBXD</name>
<dbReference type="PRINTS" id="PR00942">
    <property type="entry name" value="CUATPASEI"/>
</dbReference>
<dbReference type="FunFam" id="3.30.70.100:FF:000001">
    <property type="entry name" value="ATPase copper transporting beta"/>
    <property type="match status" value="1"/>
</dbReference>
<dbReference type="STRING" id="266117.Rxyl_1802"/>
<dbReference type="KEGG" id="rxy:Rxyl_1802"/>
<dbReference type="GO" id="GO:0046872">
    <property type="term" value="F:metal ion binding"/>
    <property type="evidence" value="ECO:0007669"/>
    <property type="project" value="UniProtKB-KW"/>
</dbReference>
<evidence type="ECO:0000313" key="4">
    <source>
        <dbReference type="Proteomes" id="UP000006637"/>
    </source>
</evidence>
<dbReference type="OrthoDB" id="8687281at2"/>
<dbReference type="InterPro" id="IPR017969">
    <property type="entry name" value="Heavy-metal-associated_CS"/>
</dbReference>
<dbReference type="Gene3D" id="3.30.70.100">
    <property type="match status" value="1"/>
</dbReference>
<dbReference type="EMBL" id="CP000386">
    <property type="protein sequence ID" value="ABG04761.1"/>
    <property type="molecule type" value="Genomic_DNA"/>
</dbReference>
<protein>
    <submittedName>
        <fullName evidence="3">Heavy metal transport/detoxification protein</fullName>
    </submittedName>
</protein>
<dbReference type="SUPFAM" id="SSF55008">
    <property type="entry name" value="HMA, heavy metal-associated domain"/>
    <property type="match status" value="1"/>
</dbReference>
<keyword evidence="4" id="KW-1185">Reference proteome</keyword>
<dbReference type="InterPro" id="IPR036163">
    <property type="entry name" value="HMA_dom_sf"/>
</dbReference>
<reference evidence="3 4" key="1">
    <citation type="submission" date="2006-06" db="EMBL/GenBank/DDBJ databases">
        <title>Complete sequence of Rubrobacter xylanophilus DSM 9941.</title>
        <authorList>
            <consortium name="US DOE Joint Genome Institute"/>
            <person name="Copeland A."/>
            <person name="Lucas S."/>
            <person name="Lapidus A."/>
            <person name="Barry K."/>
            <person name="Detter J.C."/>
            <person name="Glavina del Rio T."/>
            <person name="Hammon N."/>
            <person name="Israni S."/>
            <person name="Dalin E."/>
            <person name="Tice H."/>
            <person name="Pitluck S."/>
            <person name="Munk A.C."/>
            <person name="Brettin T."/>
            <person name="Bruce D."/>
            <person name="Han C."/>
            <person name="Tapia R."/>
            <person name="Gilna P."/>
            <person name="Schmutz J."/>
            <person name="Larimer F."/>
            <person name="Land M."/>
            <person name="Hauser L."/>
            <person name="Kyrpides N."/>
            <person name="Lykidis A."/>
            <person name="da Costa M.S."/>
            <person name="Rainey F.A."/>
            <person name="Empadinhas N."/>
            <person name="Jolivet E."/>
            <person name="Battista J.R."/>
            <person name="Richardson P."/>
        </authorList>
    </citation>
    <scope>NUCLEOTIDE SEQUENCE [LARGE SCALE GENOMIC DNA]</scope>
    <source>
        <strain evidence="4">DSM 9941 / NBRC 16129 / PRD-1</strain>
    </source>
</reference>
<evidence type="ECO:0000313" key="3">
    <source>
        <dbReference type="EMBL" id="ABG04761.1"/>
    </source>
</evidence>
<accession>Q1AV17</accession>
<dbReference type="Proteomes" id="UP000006637">
    <property type="component" value="Chromosome"/>
</dbReference>
<dbReference type="PROSITE" id="PS50846">
    <property type="entry name" value="HMA_2"/>
    <property type="match status" value="1"/>
</dbReference>
<evidence type="ECO:0000259" key="2">
    <source>
        <dbReference type="PROSITE" id="PS50846"/>
    </source>
</evidence>
<gene>
    <name evidence="3" type="ordered locus">Rxyl_1802</name>
</gene>